<feature type="domain" description="HTH marR-type" evidence="5">
    <location>
        <begin position="32"/>
        <end position="165"/>
    </location>
</feature>
<dbReference type="InterPro" id="IPR000835">
    <property type="entry name" value="HTH_MarR-typ"/>
</dbReference>
<dbReference type="SMART" id="SM00347">
    <property type="entry name" value="HTH_MARR"/>
    <property type="match status" value="1"/>
</dbReference>
<evidence type="ECO:0000256" key="4">
    <source>
        <dbReference type="SAM" id="MobiDB-lite"/>
    </source>
</evidence>
<dbReference type="InterPro" id="IPR036388">
    <property type="entry name" value="WH-like_DNA-bd_sf"/>
</dbReference>
<comment type="caution">
    <text evidence="6">The sequence shown here is derived from an EMBL/GenBank/DDBJ whole genome shotgun (WGS) entry which is preliminary data.</text>
</comment>
<dbReference type="Proteomes" id="UP000291572">
    <property type="component" value="Unassembled WGS sequence"/>
</dbReference>
<dbReference type="OrthoDB" id="7406502at2"/>
<accession>A0A8G1ZL43</accession>
<keyword evidence="2" id="KW-0238">DNA-binding</keyword>
<evidence type="ECO:0000256" key="2">
    <source>
        <dbReference type="ARBA" id="ARBA00023125"/>
    </source>
</evidence>
<dbReference type="EMBL" id="SEOO01000020">
    <property type="protein sequence ID" value="RYM09988.1"/>
    <property type="molecule type" value="Genomic_DNA"/>
</dbReference>
<proteinExistence type="predicted"/>
<reference evidence="6 7" key="1">
    <citation type="submission" date="2019-02" db="EMBL/GenBank/DDBJ databases">
        <authorList>
            <person name="Feng G."/>
        </authorList>
    </citation>
    <scope>NUCLEOTIDE SEQUENCE [LARGE SCALE GENOMIC DNA]</scope>
    <source>
        <strain evidence="6 7">CCTCC AB 2011146</strain>
    </source>
</reference>
<feature type="region of interest" description="Disordered" evidence="4">
    <location>
        <begin position="1"/>
        <end position="33"/>
    </location>
</feature>
<name>A0A8G1ZL43_9SPHN</name>
<keyword evidence="3" id="KW-0804">Transcription</keyword>
<dbReference type="InterPro" id="IPR036390">
    <property type="entry name" value="WH_DNA-bd_sf"/>
</dbReference>
<protein>
    <submittedName>
        <fullName evidence="6">MarR family transcriptional regulator</fullName>
    </submittedName>
</protein>
<dbReference type="GO" id="GO:0003700">
    <property type="term" value="F:DNA-binding transcription factor activity"/>
    <property type="evidence" value="ECO:0007669"/>
    <property type="project" value="InterPro"/>
</dbReference>
<keyword evidence="1" id="KW-0805">Transcription regulation</keyword>
<dbReference type="GO" id="GO:0003677">
    <property type="term" value="F:DNA binding"/>
    <property type="evidence" value="ECO:0007669"/>
    <property type="project" value="UniProtKB-KW"/>
</dbReference>
<dbReference type="Gene3D" id="1.10.10.10">
    <property type="entry name" value="Winged helix-like DNA-binding domain superfamily/Winged helix DNA-binding domain"/>
    <property type="match status" value="1"/>
</dbReference>
<dbReference type="SUPFAM" id="SSF46785">
    <property type="entry name" value="Winged helix' DNA-binding domain"/>
    <property type="match status" value="1"/>
</dbReference>
<evidence type="ECO:0000256" key="1">
    <source>
        <dbReference type="ARBA" id="ARBA00023015"/>
    </source>
</evidence>
<dbReference type="PANTHER" id="PTHR42756">
    <property type="entry name" value="TRANSCRIPTIONAL REGULATOR, MARR"/>
    <property type="match status" value="1"/>
</dbReference>
<evidence type="ECO:0000313" key="7">
    <source>
        <dbReference type="Proteomes" id="UP000291572"/>
    </source>
</evidence>
<evidence type="ECO:0000313" key="6">
    <source>
        <dbReference type="EMBL" id="RYM09988.1"/>
    </source>
</evidence>
<feature type="compositionally biased region" description="Low complexity" evidence="4">
    <location>
        <begin position="8"/>
        <end position="22"/>
    </location>
</feature>
<sequence>MSYRKTMSNSSPLRKPSASSKSPRPRAAEASPADTLHRVLRLANKLMAPFSTYLEHRYKISLNEFRLLMLIGRHPNSASHELAEMTGVNPMSVSRAVAALQKHGRIAVERDPGNKRRKTLILTDEGQRLYGLMRPQTDKVATYLVSALAGQEVDMLNQYLDTLVDTLEATDDSGNSRFLEFTRPDGDDESTA</sequence>
<dbReference type="Pfam" id="PF01047">
    <property type="entry name" value="MarR"/>
    <property type="match status" value="1"/>
</dbReference>
<dbReference type="PANTHER" id="PTHR42756:SF1">
    <property type="entry name" value="TRANSCRIPTIONAL REPRESSOR OF EMRAB OPERON"/>
    <property type="match status" value="1"/>
</dbReference>
<dbReference type="PROSITE" id="PS50995">
    <property type="entry name" value="HTH_MARR_2"/>
    <property type="match status" value="1"/>
</dbReference>
<evidence type="ECO:0000259" key="5">
    <source>
        <dbReference type="PROSITE" id="PS50995"/>
    </source>
</evidence>
<gene>
    <name evidence="6" type="ORF">EWH12_13135</name>
</gene>
<organism evidence="6 7">
    <name type="scientific">Sphingobium cupriresistens</name>
    <dbReference type="NCBI Taxonomy" id="1132417"/>
    <lineage>
        <taxon>Bacteria</taxon>
        <taxon>Pseudomonadati</taxon>
        <taxon>Pseudomonadota</taxon>
        <taxon>Alphaproteobacteria</taxon>
        <taxon>Sphingomonadales</taxon>
        <taxon>Sphingomonadaceae</taxon>
        <taxon>Sphingobium</taxon>
    </lineage>
</organism>
<evidence type="ECO:0000256" key="3">
    <source>
        <dbReference type="ARBA" id="ARBA00023163"/>
    </source>
</evidence>
<dbReference type="AlphaFoldDB" id="A0A8G1ZL43"/>